<evidence type="ECO:0000313" key="3">
    <source>
        <dbReference type="Proteomes" id="UP001247805"/>
    </source>
</evidence>
<proteinExistence type="predicted"/>
<dbReference type="PROSITE" id="PS51257">
    <property type="entry name" value="PROKAR_LIPOPROTEIN"/>
    <property type="match status" value="1"/>
</dbReference>
<sequence length="559" mass="61159">MKLTMHKGGLLLSSLALIFTGCNDVDEGRSFGLTGEQPVTFTSDLSKAIDETEATSEVELDFNRASIDLMEGVDLNGSEAGYVRQLNYLEELTAEDAPEVNRGFFYQEDNALVINTDRFARNLSFGESATYHFSYIIDNGAPLPIDEATGEVKTRMVSVTINGIYDSVTEMNLSVGENMKLPPNEKIKVQVVLAPLWATDQAVTFSIPEADSGIATVNDQGEVSGVALGTTTLTITSVGNPELARTVNVEVTDTFDSPFSIDITQNEIVLPDAISIPECNTADFGANLKPLENNFTDNVEWSSTNEAVLPIDVHGVINTTQGSASGGAIAITATTTADVKDTVRVFIRPNQVCANAVRWQQHFDSQFESNVNNNWKKEGQIDTLDFTTNGDGITGEALRATVAGEGWSMFRFLEWSGDYNVFSQKYGQGDASSIGRRFTVSVWAKVVTRSNGEPITIEHFLTPWGVNGASSFPTSRESAAEFTATVPVNDNQWQLIEFTVKQPDDINQPTIFTVPTSWDLTPENTEDTQVFTIIPEFRLVNTQATDEILFDNYSIVEVN</sequence>
<dbReference type="SUPFAM" id="SSF49373">
    <property type="entry name" value="Invasin/intimin cell-adhesion fragments"/>
    <property type="match status" value="2"/>
</dbReference>
<evidence type="ECO:0000259" key="1">
    <source>
        <dbReference type="SMART" id="SM00635"/>
    </source>
</evidence>
<feature type="domain" description="BIG2" evidence="1">
    <location>
        <begin position="167"/>
        <end position="247"/>
    </location>
</feature>
<dbReference type="Proteomes" id="UP001247805">
    <property type="component" value="Unassembled WGS sequence"/>
</dbReference>
<dbReference type="EMBL" id="JAWDIO010000002">
    <property type="protein sequence ID" value="MDU0354770.1"/>
    <property type="molecule type" value="Genomic_DNA"/>
</dbReference>
<keyword evidence="3" id="KW-1185">Reference proteome</keyword>
<accession>A0ABU3SXP0</accession>
<evidence type="ECO:0000313" key="2">
    <source>
        <dbReference type="EMBL" id="MDU0354770.1"/>
    </source>
</evidence>
<dbReference type="RefSeq" id="WP_316026349.1">
    <property type="nucleotide sequence ID" value="NZ_JAWDIO010000002.1"/>
</dbReference>
<dbReference type="InterPro" id="IPR008964">
    <property type="entry name" value="Invasin/intimin_cell_adhesion"/>
</dbReference>
<gene>
    <name evidence="2" type="ORF">RS130_13340</name>
</gene>
<comment type="caution">
    <text evidence="2">The sequence shown here is derived from an EMBL/GenBank/DDBJ whole genome shotgun (WGS) entry which is preliminary data.</text>
</comment>
<name>A0ABU3SXP0_9ALTE</name>
<dbReference type="SMART" id="SM00635">
    <property type="entry name" value="BID_2"/>
    <property type="match status" value="2"/>
</dbReference>
<reference evidence="2 3" key="1">
    <citation type="submission" date="2023-10" db="EMBL/GenBank/DDBJ databases">
        <title>Glaciecola aquimarina strain GGW-M5 nov., isolated from a coastal seawater.</title>
        <authorList>
            <person name="Bayburt H."/>
            <person name="Kim J.M."/>
            <person name="Choi B.J."/>
            <person name="Jeon C.O."/>
        </authorList>
    </citation>
    <scope>NUCLEOTIDE SEQUENCE [LARGE SCALE GENOMIC DNA]</scope>
    <source>
        <strain evidence="2 3">KCTC 32108</strain>
    </source>
</reference>
<protein>
    <submittedName>
        <fullName evidence="2">Ig-like domain-containing protein</fullName>
    </submittedName>
</protein>
<dbReference type="Pfam" id="PF02368">
    <property type="entry name" value="Big_2"/>
    <property type="match status" value="1"/>
</dbReference>
<dbReference type="Gene3D" id="2.60.40.1080">
    <property type="match status" value="2"/>
</dbReference>
<feature type="domain" description="BIG2" evidence="1">
    <location>
        <begin position="263"/>
        <end position="345"/>
    </location>
</feature>
<dbReference type="InterPro" id="IPR003343">
    <property type="entry name" value="Big_2"/>
</dbReference>
<organism evidence="2 3">
    <name type="scientific">Paraglaciecola aquimarina</name>
    <dbReference type="NCBI Taxonomy" id="1235557"/>
    <lineage>
        <taxon>Bacteria</taxon>
        <taxon>Pseudomonadati</taxon>
        <taxon>Pseudomonadota</taxon>
        <taxon>Gammaproteobacteria</taxon>
        <taxon>Alteromonadales</taxon>
        <taxon>Alteromonadaceae</taxon>
        <taxon>Paraglaciecola</taxon>
    </lineage>
</organism>